<keyword evidence="2" id="KW-0812">Transmembrane</keyword>
<dbReference type="PANTHER" id="PTHR36838">
    <property type="entry name" value="AUXIN EFFLUX CARRIER FAMILY PROTEIN"/>
    <property type="match status" value="1"/>
</dbReference>
<feature type="transmembrane region" description="Helical" evidence="2">
    <location>
        <begin position="99"/>
        <end position="119"/>
    </location>
</feature>
<evidence type="ECO:0000256" key="1">
    <source>
        <dbReference type="ARBA" id="ARBA00022448"/>
    </source>
</evidence>
<dbReference type="OrthoDB" id="1490711at2"/>
<keyword evidence="1" id="KW-0813">Transport</keyword>
<protein>
    <recommendedName>
        <fullName evidence="5">Permease</fullName>
    </recommendedName>
</protein>
<reference evidence="3 4" key="1">
    <citation type="submission" date="2012-02" db="EMBL/GenBank/DDBJ databases">
        <title>Improved High-Quality Draft genome of Joostella marina DSM 19592.</title>
        <authorList>
            <consortium name="US DOE Joint Genome Institute (JGI-PGF)"/>
            <person name="Lucas S."/>
            <person name="Copeland A."/>
            <person name="Lapidus A."/>
            <person name="Bruce D."/>
            <person name="Goodwin L."/>
            <person name="Pitluck S."/>
            <person name="Peters L."/>
            <person name="Chertkov O."/>
            <person name="Ovchinnikova G."/>
            <person name="Kyrpides N."/>
            <person name="Mavromatis K."/>
            <person name="Detter J.C."/>
            <person name="Han C."/>
            <person name="Land M."/>
            <person name="Hauser L."/>
            <person name="Markowitz V."/>
            <person name="Cheng J.-F."/>
            <person name="Hugenholtz P."/>
            <person name="Woyke T."/>
            <person name="Wu D."/>
            <person name="Tindall B."/>
            <person name="Brambilla E."/>
            <person name="Klenk H.-P."/>
            <person name="Eisen J.A."/>
        </authorList>
    </citation>
    <scope>NUCLEOTIDE SEQUENCE [LARGE SCALE GENOMIC DNA]</scope>
    <source>
        <strain evidence="3 4">DSM 19592</strain>
    </source>
</reference>
<dbReference type="eggNOG" id="COG0679">
    <property type="taxonomic scope" value="Bacteria"/>
</dbReference>
<keyword evidence="2" id="KW-0472">Membrane</keyword>
<feature type="transmembrane region" description="Helical" evidence="2">
    <location>
        <begin position="170"/>
        <end position="193"/>
    </location>
</feature>
<feature type="transmembrane region" description="Helical" evidence="2">
    <location>
        <begin position="235"/>
        <end position="258"/>
    </location>
</feature>
<dbReference type="Proteomes" id="UP000004690">
    <property type="component" value="Unassembled WGS sequence"/>
</dbReference>
<dbReference type="HOGENOM" id="CLU_745429_0_0_10"/>
<feature type="transmembrane region" description="Helical" evidence="2">
    <location>
        <begin position="305"/>
        <end position="328"/>
    </location>
</feature>
<feature type="transmembrane region" description="Helical" evidence="2">
    <location>
        <begin position="205"/>
        <end position="223"/>
    </location>
</feature>
<keyword evidence="2" id="KW-1133">Transmembrane helix</keyword>
<proteinExistence type="predicted"/>
<evidence type="ECO:0000313" key="3">
    <source>
        <dbReference type="EMBL" id="EIJ38049.1"/>
    </source>
</evidence>
<feature type="transmembrane region" description="Helical" evidence="2">
    <location>
        <begin position="131"/>
        <end position="150"/>
    </location>
</feature>
<gene>
    <name evidence="3" type="ORF">JoomaDRAFT_1028</name>
</gene>
<dbReference type="STRING" id="926559.JoomaDRAFT_1028"/>
<evidence type="ECO:0008006" key="5">
    <source>
        <dbReference type="Google" id="ProtNLM"/>
    </source>
</evidence>
<feature type="transmembrane region" description="Helical" evidence="2">
    <location>
        <begin position="334"/>
        <end position="354"/>
    </location>
</feature>
<organism evidence="3 4">
    <name type="scientific">Galbibacter orientalis DSM 19592</name>
    <dbReference type="NCBI Taxonomy" id="926559"/>
    <lineage>
        <taxon>Bacteria</taxon>
        <taxon>Pseudomonadati</taxon>
        <taxon>Bacteroidota</taxon>
        <taxon>Flavobacteriia</taxon>
        <taxon>Flavobacteriales</taxon>
        <taxon>Flavobacteriaceae</taxon>
        <taxon>Galbibacter</taxon>
    </lineage>
</organism>
<accession>I3C356</accession>
<dbReference type="AlphaFoldDB" id="I3C356"/>
<evidence type="ECO:0000256" key="2">
    <source>
        <dbReference type="SAM" id="Phobius"/>
    </source>
</evidence>
<feature type="transmembrane region" description="Helical" evidence="2">
    <location>
        <begin position="62"/>
        <end position="87"/>
    </location>
</feature>
<feature type="transmembrane region" description="Helical" evidence="2">
    <location>
        <begin position="6"/>
        <end position="25"/>
    </location>
</feature>
<name>I3C356_9FLAO</name>
<feature type="transmembrane region" description="Helical" evidence="2">
    <location>
        <begin position="37"/>
        <end position="56"/>
    </location>
</feature>
<evidence type="ECO:0000313" key="4">
    <source>
        <dbReference type="Proteomes" id="UP000004690"/>
    </source>
</evidence>
<dbReference type="RefSeq" id="WP_008611145.1">
    <property type="nucleotide sequence ID" value="NZ_JH651379.1"/>
</dbReference>
<keyword evidence="4" id="KW-1185">Reference proteome</keyword>
<sequence>MEFALQKTISLLLFILIGFLLKLKFKSPEEVTGLKKIILNLALPATIFIALLKVNISMALISLPFLAILLNVVLYFITGLMLPLVGIEKNTAIGRTSRLLIPSLAPGLSSFPFILEFLGDDYLAKAAMADLGNKVFVLVVLYIIAMKWYYQNNQDVVGVIGNSRKIKNLFISILKEPVNIFIFAALLFVVFGVNLTMLPSFFKDTFSRLSIIMTPLVLIYIGLAFKIKRMQFVQIFSLLMLRAGVILVLIASLAMLFGGINGSTILLIVSFALSACSFWPFAHISLIDSSEKNKNTNAKTFDSNFAIGVLALSLPISTLLILCILSAGNTFSDVFNLLILGLTCCFLGVFVVICKSFKSFIKASSTTSKKYSESNA</sequence>
<dbReference type="EMBL" id="JH651379">
    <property type="protein sequence ID" value="EIJ38049.1"/>
    <property type="molecule type" value="Genomic_DNA"/>
</dbReference>
<dbReference type="PANTHER" id="PTHR36838:SF3">
    <property type="entry name" value="TRANSPORTER AUXIN EFFLUX CARRIER EC FAMILY"/>
    <property type="match status" value="1"/>
</dbReference>
<feature type="transmembrane region" description="Helical" evidence="2">
    <location>
        <begin position="264"/>
        <end position="284"/>
    </location>
</feature>